<gene>
    <name evidence="1" type="ORF">GTHE00462_LOCUS40908</name>
</gene>
<dbReference type="InterPro" id="IPR043153">
    <property type="entry name" value="DENN_C"/>
</dbReference>
<sequence>MAEKEELVMKGETLAGMLLVGRFFRDSGQASTSIICAELTSDVDSRALKNACNLELFCPHEDGAWHGQSISYPLCLLAEDEGLDFHAGVECGRQASCTSCRRAKEHKAKLEEAFDLIAPSCFSSEIVGMPKRLYALSLLETRLIEETQSRARSLGLPGNFLISVVMLAKAPCFWAMETVSKTIAWRVCDMMREISDLEFAGDDMQFAQNIFCHKAVTQPIGEVLRNESHCVEQDKDLELTELRYDDLPTIYVDHIFQQGSAAQREYKAPDRNSSLTRNGSLCELVKTFSADTMMIWQSLLLRRRILFLSEDISRLKTVVCSALALISCPSLDMLDSGNGYGMIDCVFPFIHGNTLASIKSFAFFVSGTRPGGVETVTSWNNMAVCNIDEGRVLILDELKEERENNPNFLLKQRGKQEQVFISQLLQDLQDGFAKEASNSEMEEFTRQSFSAFTEAFIYCFRMNRILAAGFSDALAILYQRPPPLLDELSVFRRTVPRRVKGRKICTGSSDRWERSLKCSSSISLSTAIPALQLHKAGGDESLEASVCCSTDSVKPSLPALQEVWDRLSDVLKELGARGGKAHHSQPMSLREAIARIPDVIETMRVLAVSSHGAAAASSHGT</sequence>
<name>A0A7S4PS97_GUITH</name>
<evidence type="ECO:0000313" key="1">
    <source>
        <dbReference type="EMBL" id="CAE2343187.1"/>
    </source>
</evidence>
<proteinExistence type="predicted"/>
<dbReference type="EMBL" id="HBKN01052393">
    <property type="protein sequence ID" value="CAE2343187.1"/>
    <property type="molecule type" value="Transcribed_RNA"/>
</dbReference>
<dbReference type="Pfam" id="PF08616">
    <property type="entry name" value="SPA"/>
    <property type="match status" value="1"/>
</dbReference>
<organism evidence="1">
    <name type="scientific">Guillardia theta</name>
    <name type="common">Cryptophyte</name>
    <name type="synonym">Cryptomonas phi</name>
    <dbReference type="NCBI Taxonomy" id="55529"/>
    <lineage>
        <taxon>Eukaryota</taxon>
        <taxon>Cryptophyceae</taxon>
        <taxon>Pyrenomonadales</taxon>
        <taxon>Geminigeraceae</taxon>
        <taxon>Guillardia</taxon>
    </lineage>
</organism>
<reference evidence="1" key="1">
    <citation type="submission" date="2021-01" db="EMBL/GenBank/DDBJ databases">
        <authorList>
            <person name="Corre E."/>
            <person name="Pelletier E."/>
            <person name="Niang G."/>
            <person name="Scheremetjew M."/>
            <person name="Finn R."/>
            <person name="Kale V."/>
            <person name="Holt S."/>
            <person name="Cochrane G."/>
            <person name="Meng A."/>
            <person name="Brown T."/>
            <person name="Cohen L."/>
        </authorList>
    </citation>
    <scope>NUCLEOTIDE SEQUENCE</scope>
    <source>
        <strain evidence="1">CCMP 2712</strain>
    </source>
</reference>
<protein>
    <submittedName>
        <fullName evidence="1">Uncharacterized protein</fullName>
    </submittedName>
</protein>
<dbReference type="AlphaFoldDB" id="A0A7S4PS97"/>
<dbReference type="Gene3D" id="3.40.50.11500">
    <property type="match status" value="1"/>
</dbReference>
<accession>A0A7S4PS97</accession>